<keyword evidence="1" id="KW-1133">Transmembrane helix</keyword>
<name>A0A9W6D9G4_9CLOT</name>
<gene>
    <name evidence="2" type="ORF">CFOLD11_04840</name>
</gene>
<proteinExistence type="predicted"/>
<comment type="caution">
    <text evidence="2">The sequence shown here is derived from an EMBL/GenBank/DDBJ whole genome shotgun (WGS) entry which is preliminary data.</text>
</comment>
<feature type="transmembrane region" description="Helical" evidence="1">
    <location>
        <begin position="12"/>
        <end position="33"/>
    </location>
</feature>
<reference evidence="2" key="1">
    <citation type="journal article" date="2023" name="Int. J. Syst. Evol. Microbiol.">
        <title>&lt;i&gt;Clostridium folliculivorans&lt;/i&gt; sp. nov., isolated from soil samples of an organic paddy in Japan.</title>
        <authorList>
            <person name="Tazawa J."/>
            <person name="Kobayashi H."/>
            <person name="Tanizawa Y."/>
            <person name="Uchino A."/>
            <person name="Tanaka F."/>
            <person name="Urashima Y."/>
            <person name="Miura S."/>
            <person name="Sakamoto M."/>
            <person name="Ohkuma M."/>
            <person name="Tohno M."/>
        </authorList>
    </citation>
    <scope>NUCLEOTIDE SEQUENCE</scope>
    <source>
        <strain evidence="2">D1-1</strain>
    </source>
</reference>
<keyword evidence="3" id="KW-1185">Reference proteome</keyword>
<evidence type="ECO:0000256" key="1">
    <source>
        <dbReference type="SAM" id="Phobius"/>
    </source>
</evidence>
<dbReference type="RefSeq" id="WP_261850717.1">
    <property type="nucleotide sequence ID" value="NZ_BQXY01000001.1"/>
</dbReference>
<dbReference type="Proteomes" id="UP001057868">
    <property type="component" value="Unassembled WGS sequence"/>
</dbReference>
<accession>A0A9W6D9G4</accession>
<dbReference type="AlphaFoldDB" id="A0A9W6D9G4"/>
<evidence type="ECO:0000313" key="3">
    <source>
        <dbReference type="Proteomes" id="UP001057868"/>
    </source>
</evidence>
<dbReference type="EMBL" id="BQXY01000001">
    <property type="protein sequence ID" value="GKU23658.1"/>
    <property type="molecule type" value="Genomic_DNA"/>
</dbReference>
<keyword evidence="1" id="KW-0472">Membrane</keyword>
<sequence>MDNFFLITSQLFEAFAGIIIFPIVLFFVIKYAIISAVKHLKDKNIL</sequence>
<evidence type="ECO:0000313" key="2">
    <source>
        <dbReference type="EMBL" id="GKU23658.1"/>
    </source>
</evidence>
<organism evidence="2 3">
    <name type="scientific">Clostridium folliculivorans</name>
    <dbReference type="NCBI Taxonomy" id="2886038"/>
    <lineage>
        <taxon>Bacteria</taxon>
        <taxon>Bacillati</taxon>
        <taxon>Bacillota</taxon>
        <taxon>Clostridia</taxon>
        <taxon>Eubacteriales</taxon>
        <taxon>Clostridiaceae</taxon>
        <taxon>Clostridium</taxon>
    </lineage>
</organism>
<protein>
    <submittedName>
        <fullName evidence="2">Uncharacterized protein</fullName>
    </submittedName>
</protein>
<keyword evidence="1" id="KW-0812">Transmembrane</keyword>